<dbReference type="InterPro" id="IPR050313">
    <property type="entry name" value="Carb_Metab_HTH_regulators"/>
</dbReference>
<dbReference type="SMART" id="SM00420">
    <property type="entry name" value="HTH_DEOR"/>
    <property type="match status" value="1"/>
</dbReference>
<dbReference type="InterPro" id="IPR036388">
    <property type="entry name" value="WH-like_DNA-bd_sf"/>
</dbReference>
<name>A0ABW8YRG1_9FLAO</name>
<feature type="domain" description="HTH deoR-type" evidence="5">
    <location>
        <begin position="3"/>
        <end position="58"/>
    </location>
</feature>
<dbReference type="PANTHER" id="PTHR30363:SF4">
    <property type="entry name" value="GLYCEROL-3-PHOSPHATE REGULON REPRESSOR"/>
    <property type="match status" value="1"/>
</dbReference>
<dbReference type="Proteomes" id="UP001629156">
    <property type="component" value="Unassembled WGS sequence"/>
</dbReference>
<dbReference type="PRINTS" id="PR00037">
    <property type="entry name" value="HTHLACR"/>
</dbReference>
<dbReference type="SUPFAM" id="SSF46785">
    <property type="entry name" value="Winged helix' DNA-binding domain"/>
    <property type="match status" value="1"/>
</dbReference>
<dbReference type="GO" id="GO:0003677">
    <property type="term" value="F:DNA binding"/>
    <property type="evidence" value="ECO:0007669"/>
    <property type="project" value="UniProtKB-KW"/>
</dbReference>
<dbReference type="PROSITE" id="PS51000">
    <property type="entry name" value="HTH_DEOR_2"/>
    <property type="match status" value="1"/>
</dbReference>
<evidence type="ECO:0000256" key="4">
    <source>
        <dbReference type="ARBA" id="ARBA00023163"/>
    </source>
</evidence>
<dbReference type="SUPFAM" id="SSF100950">
    <property type="entry name" value="NagB/RpiA/CoA transferase-like"/>
    <property type="match status" value="1"/>
</dbReference>
<reference evidence="6 7" key="1">
    <citation type="submission" date="2024-06" db="EMBL/GenBank/DDBJ databases">
        <authorList>
            <person name="Kaempfer P."/>
            <person name="Viver T."/>
        </authorList>
    </citation>
    <scope>NUCLEOTIDE SEQUENCE [LARGE SCALE GENOMIC DNA]</scope>
    <source>
        <strain evidence="6 7">ST-119</strain>
    </source>
</reference>
<keyword evidence="2" id="KW-0805">Transcription regulation</keyword>
<keyword evidence="4" id="KW-0804">Transcription</keyword>
<gene>
    <name evidence="6" type="ORF">ABS766_00460</name>
</gene>
<dbReference type="InterPro" id="IPR014036">
    <property type="entry name" value="DeoR-like_C"/>
</dbReference>
<evidence type="ECO:0000256" key="3">
    <source>
        <dbReference type="ARBA" id="ARBA00023125"/>
    </source>
</evidence>
<evidence type="ECO:0000256" key="2">
    <source>
        <dbReference type="ARBA" id="ARBA00023015"/>
    </source>
</evidence>
<evidence type="ECO:0000313" key="6">
    <source>
        <dbReference type="EMBL" id="MFL9842876.1"/>
    </source>
</evidence>
<dbReference type="InterPro" id="IPR018356">
    <property type="entry name" value="Tscrpt_reg_HTH_DeoR_CS"/>
</dbReference>
<evidence type="ECO:0000313" key="7">
    <source>
        <dbReference type="Proteomes" id="UP001629156"/>
    </source>
</evidence>
<proteinExistence type="predicted"/>
<dbReference type="SMART" id="SM01134">
    <property type="entry name" value="DeoRC"/>
    <property type="match status" value="1"/>
</dbReference>
<dbReference type="RefSeq" id="WP_408083103.1">
    <property type="nucleotide sequence ID" value="NZ_JBELPZ010000001.1"/>
</dbReference>
<dbReference type="InterPro" id="IPR001034">
    <property type="entry name" value="DeoR_HTH"/>
</dbReference>
<dbReference type="Pfam" id="PF00455">
    <property type="entry name" value="DeoRC"/>
    <property type="match status" value="1"/>
</dbReference>
<dbReference type="InterPro" id="IPR037171">
    <property type="entry name" value="NagB/RpiA_transferase-like"/>
</dbReference>
<dbReference type="Pfam" id="PF08220">
    <property type="entry name" value="HTH_DeoR"/>
    <property type="match status" value="1"/>
</dbReference>
<evidence type="ECO:0000256" key="1">
    <source>
        <dbReference type="ARBA" id="ARBA00022491"/>
    </source>
</evidence>
<sequence>MVKEERFQLILEHLAKENKVELGSMSTVLSVSEDTVRRDIKELHEQGLLQAVRGGAISSFSVPHHYRDREKYETGQKKRIAEKAVTFIKNGQTIFMDGGTSVLAVAEMLPKDLKVTVVTNSFPVANVLEDHPNAEVIFAGGRLYKTAFTTIGHETINTIKNVRANLYFMGISSLNTSGITGKSYEDVQVKKFMAEMSAQVIALSTLAKINTTQSFYICPVTNVNAIITEAAPTSPELKAYHKLGIQIL</sequence>
<evidence type="ECO:0000259" key="5">
    <source>
        <dbReference type="PROSITE" id="PS51000"/>
    </source>
</evidence>
<dbReference type="EMBL" id="JBELPZ010000001">
    <property type="protein sequence ID" value="MFL9842876.1"/>
    <property type="molecule type" value="Genomic_DNA"/>
</dbReference>
<comment type="caution">
    <text evidence="6">The sequence shown here is derived from an EMBL/GenBank/DDBJ whole genome shotgun (WGS) entry which is preliminary data.</text>
</comment>
<keyword evidence="7" id="KW-1185">Reference proteome</keyword>
<dbReference type="PANTHER" id="PTHR30363">
    <property type="entry name" value="HTH-TYPE TRANSCRIPTIONAL REGULATOR SRLR-RELATED"/>
    <property type="match status" value="1"/>
</dbReference>
<dbReference type="Gene3D" id="3.40.50.1360">
    <property type="match status" value="1"/>
</dbReference>
<organism evidence="6 7">
    <name type="scientific">Flavobacterium rhizosphaerae</name>
    <dbReference type="NCBI Taxonomy" id="3163298"/>
    <lineage>
        <taxon>Bacteria</taxon>
        <taxon>Pseudomonadati</taxon>
        <taxon>Bacteroidota</taxon>
        <taxon>Flavobacteriia</taxon>
        <taxon>Flavobacteriales</taxon>
        <taxon>Flavobacteriaceae</taxon>
        <taxon>Flavobacterium</taxon>
    </lineage>
</organism>
<accession>A0ABW8YRG1</accession>
<dbReference type="Gene3D" id="1.10.10.10">
    <property type="entry name" value="Winged helix-like DNA-binding domain superfamily/Winged helix DNA-binding domain"/>
    <property type="match status" value="1"/>
</dbReference>
<keyword evidence="1" id="KW-0678">Repressor</keyword>
<dbReference type="PROSITE" id="PS00894">
    <property type="entry name" value="HTH_DEOR_1"/>
    <property type="match status" value="1"/>
</dbReference>
<keyword evidence="3 6" id="KW-0238">DNA-binding</keyword>
<dbReference type="InterPro" id="IPR036390">
    <property type="entry name" value="WH_DNA-bd_sf"/>
</dbReference>
<protein>
    <submittedName>
        <fullName evidence="6">DeoR/GlpR family DNA-binding transcription regulator</fullName>
    </submittedName>
</protein>